<proteinExistence type="predicted"/>
<reference evidence="1" key="1">
    <citation type="submission" date="2014-12" db="EMBL/GenBank/DDBJ databases">
        <title>Insight into the proteome of Arion vulgaris.</title>
        <authorList>
            <person name="Aradska J."/>
            <person name="Bulat T."/>
            <person name="Smidak R."/>
            <person name="Sarate P."/>
            <person name="Gangsoo J."/>
            <person name="Sialana F."/>
            <person name="Bilban M."/>
            <person name="Lubec G."/>
        </authorList>
    </citation>
    <scope>NUCLEOTIDE SEQUENCE</scope>
    <source>
        <tissue evidence="1">Skin</tissue>
    </source>
</reference>
<evidence type="ECO:0000313" key="1">
    <source>
        <dbReference type="EMBL" id="CEK61326.1"/>
    </source>
</evidence>
<gene>
    <name evidence="1" type="primary">ORF41950</name>
</gene>
<protein>
    <submittedName>
        <fullName evidence="1">Uncharacterized protein</fullName>
    </submittedName>
</protein>
<sequence>MGNRYQKTDVPGERRCRVCCYIVVTVRLIKKNKRGFTPGSSPILRDMLLPLKSEKAHLYAEGHR</sequence>
<accession>A0A0B6Z050</accession>
<name>A0A0B6Z050_9EUPU</name>
<dbReference type="AlphaFoldDB" id="A0A0B6Z050"/>
<organism evidence="1">
    <name type="scientific">Arion vulgaris</name>
    <dbReference type="NCBI Taxonomy" id="1028688"/>
    <lineage>
        <taxon>Eukaryota</taxon>
        <taxon>Metazoa</taxon>
        <taxon>Spiralia</taxon>
        <taxon>Lophotrochozoa</taxon>
        <taxon>Mollusca</taxon>
        <taxon>Gastropoda</taxon>
        <taxon>Heterobranchia</taxon>
        <taxon>Euthyneura</taxon>
        <taxon>Panpulmonata</taxon>
        <taxon>Eupulmonata</taxon>
        <taxon>Stylommatophora</taxon>
        <taxon>Helicina</taxon>
        <taxon>Arionoidea</taxon>
        <taxon>Arionidae</taxon>
        <taxon>Arion</taxon>
    </lineage>
</organism>
<dbReference type="EMBL" id="HACG01014461">
    <property type="protein sequence ID" value="CEK61326.1"/>
    <property type="molecule type" value="Transcribed_RNA"/>
</dbReference>